<reference evidence="1 2" key="1">
    <citation type="journal article" date="2021" name="Hortic Res">
        <title>High-quality reference genome and annotation aids understanding of berry development for evergreen blueberry (Vaccinium darrowii).</title>
        <authorList>
            <person name="Yu J."/>
            <person name="Hulse-Kemp A.M."/>
            <person name="Babiker E."/>
            <person name="Staton M."/>
        </authorList>
    </citation>
    <scope>NUCLEOTIDE SEQUENCE [LARGE SCALE GENOMIC DNA]</scope>
    <source>
        <strain evidence="2">cv. NJ 8807/NJ 8810</strain>
        <tissue evidence="1">Young leaf</tissue>
    </source>
</reference>
<name>A0ACB7XZJ2_9ERIC</name>
<evidence type="ECO:0000313" key="2">
    <source>
        <dbReference type="Proteomes" id="UP000828048"/>
    </source>
</evidence>
<gene>
    <name evidence="1" type="ORF">Vadar_010138</name>
</gene>
<proteinExistence type="predicted"/>
<organism evidence="1 2">
    <name type="scientific">Vaccinium darrowii</name>
    <dbReference type="NCBI Taxonomy" id="229202"/>
    <lineage>
        <taxon>Eukaryota</taxon>
        <taxon>Viridiplantae</taxon>
        <taxon>Streptophyta</taxon>
        <taxon>Embryophyta</taxon>
        <taxon>Tracheophyta</taxon>
        <taxon>Spermatophyta</taxon>
        <taxon>Magnoliopsida</taxon>
        <taxon>eudicotyledons</taxon>
        <taxon>Gunneridae</taxon>
        <taxon>Pentapetalae</taxon>
        <taxon>asterids</taxon>
        <taxon>Ericales</taxon>
        <taxon>Ericaceae</taxon>
        <taxon>Vaccinioideae</taxon>
        <taxon>Vaccinieae</taxon>
        <taxon>Vaccinium</taxon>
    </lineage>
</organism>
<dbReference type="Proteomes" id="UP000828048">
    <property type="component" value="Chromosome 5"/>
</dbReference>
<comment type="caution">
    <text evidence="1">The sequence shown here is derived from an EMBL/GenBank/DDBJ whole genome shotgun (WGS) entry which is preliminary data.</text>
</comment>
<dbReference type="EMBL" id="CM037155">
    <property type="protein sequence ID" value="KAH7846115.1"/>
    <property type="molecule type" value="Genomic_DNA"/>
</dbReference>
<keyword evidence="2" id="KW-1185">Reference proteome</keyword>
<evidence type="ECO:0000313" key="1">
    <source>
        <dbReference type="EMBL" id="KAH7846115.1"/>
    </source>
</evidence>
<accession>A0ACB7XZJ2</accession>
<protein>
    <submittedName>
        <fullName evidence="1">Uncharacterized protein</fullName>
    </submittedName>
</protein>
<sequence>MSQETVAIIIGAGPAGIATSACLNLLSIPNIVLEREDCIASLWKKKSYDRLKLHLAKQYCQLPHLSFPSHFPTFVPKNMFVQYLDSYVSRFNVNPLYNRSVESASREDGEKWRVAARNAGSSEMEVFEGKFLVVATGENSDGFVPKVLGLEGFGGEVVHSSEYDNGKRYSGKDVLVVGCGNSGIEIAYDLVNYGARVAISIRSPVNILTKEMVQFGMSLLKFLPCNVVDKMFQTLIKFKYGDLSHYGLQTPSEGPFYLKATTGQSPVIDVGTMEKIKTGDIQVFQSITSIKGDIIEFTSGQTSRFQAIVFATGYKSTVRKWLKDDGGLFNEDGMPKKRAPNHWKGENGMYCVGFARKGLIGIANDAQKVANDIRLILRQQEGRCVF</sequence>